<name>E4X7E2_OIKDI</name>
<keyword evidence="2" id="KW-0472">Membrane</keyword>
<dbReference type="EMBL" id="FN653028">
    <property type="protein sequence ID" value="CBY18614.1"/>
    <property type="molecule type" value="Genomic_DNA"/>
</dbReference>
<evidence type="ECO:0000256" key="2">
    <source>
        <dbReference type="SAM" id="Phobius"/>
    </source>
</evidence>
<evidence type="ECO:0000313" key="3">
    <source>
        <dbReference type="EMBL" id="CBY18614.1"/>
    </source>
</evidence>
<feature type="transmembrane region" description="Helical" evidence="2">
    <location>
        <begin position="46"/>
        <end position="64"/>
    </location>
</feature>
<evidence type="ECO:0000313" key="4">
    <source>
        <dbReference type="Proteomes" id="UP000001307"/>
    </source>
</evidence>
<sequence>MSIDSEEGMKPDISFNTNSSICEVTSASITDEEKTANKNWKTKRNIIFFGLMGMIFAVSGYRRVHFNHQIQCPMNNVAMRRRAFELPVEDADENSELKYEFTMNSVHVSNRTEQDWCKFSLWGFSAGRTVISAEAVDLDTNKAWARIDVTEQDTTAKRKSFKLDEPLFYETELSGYTEVFIGIKEDSNYTFNFVFRSNQERPDFVRTNGPTYIVWFWLPMTFTLFVCACLFCFHKLENYGIEQKKKRYDFRVENGLKYGDPGDFTREQLRRMKIQLARMEALSVSSPQSPRPSRALHQISV</sequence>
<reference evidence="3" key="1">
    <citation type="journal article" date="2010" name="Science">
        <title>Plasticity of animal genome architecture unmasked by rapid evolution of a pelagic tunicate.</title>
        <authorList>
            <person name="Denoeud F."/>
            <person name="Henriet S."/>
            <person name="Mungpakdee S."/>
            <person name="Aury J.M."/>
            <person name="Da Silva C."/>
            <person name="Brinkmann H."/>
            <person name="Mikhaleva J."/>
            <person name="Olsen L.C."/>
            <person name="Jubin C."/>
            <person name="Canestro C."/>
            <person name="Bouquet J.M."/>
            <person name="Danks G."/>
            <person name="Poulain J."/>
            <person name="Campsteijn C."/>
            <person name="Adamski M."/>
            <person name="Cross I."/>
            <person name="Yadetie F."/>
            <person name="Muffato M."/>
            <person name="Louis A."/>
            <person name="Butcher S."/>
            <person name="Tsagkogeorga G."/>
            <person name="Konrad A."/>
            <person name="Singh S."/>
            <person name="Jensen M.F."/>
            <person name="Cong E.H."/>
            <person name="Eikeseth-Otteraa H."/>
            <person name="Noel B."/>
            <person name="Anthouard V."/>
            <person name="Porcel B.M."/>
            <person name="Kachouri-Lafond R."/>
            <person name="Nishino A."/>
            <person name="Ugolini M."/>
            <person name="Chourrout P."/>
            <person name="Nishida H."/>
            <person name="Aasland R."/>
            <person name="Huzurbazar S."/>
            <person name="Westhof E."/>
            <person name="Delsuc F."/>
            <person name="Lehrach H."/>
            <person name="Reinhardt R."/>
            <person name="Weissenbach J."/>
            <person name="Roy S.W."/>
            <person name="Artiguenave F."/>
            <person name="Postlethwait J.H."/>
            <person name="Manak J.R."/>
            <person name="Thompson E.M."/>
            <person name="Jaillon O."/>
            <person name="Du Pasquier L."/>
            <person name="Boudinot P."/>
            <person name="Liberles D.A."/>
            <person name="Volff J.N."/>
            <person name="Philippe H."/>
            <person name="Lenhard B."/>
            <person name="Roest Crollius H."/>
            <person name="Wincker P."/>
            <person name="Chourrout D."/>
        </authorList>
    </citation>
    <scope>NUCLEOTIDE SEQUENCE [LARGE SCALE GENOMIC DNA]</scope>
</reference>
<keyword evidence="2" id="KW-1133">Transmembrane helix</keyword>
<feature type="region of interest" description="Disordered" evidence="1">
    <location>
        <begin position="282"/>
        <end position="301"/>
    </location>
</feature>
<protein>
    <submittedName>
        <fullName evidence="3">Uncharacterized protein</fullName>
    </submittedName>
</protein>
<organism evidence="3">
    <name type="scientific">Oikopleura dioica</name>
    <name type="common">Tunicate</name>
    <dbReference type="NCBI Taxonomy" id="34765"/>
    <lineage>
        <taxon>Eukaryota</taxon>
        <taxon>Metazoa</taxon>
        <taxon>Chordata</taxon>
        <taxon>Tunicata</taxon>
        <taxon>Appendicularia</taxon>
        <taxon>Copelata</taxon>
        <taxon>Oikopleuridae</taxon>
        <taxon>Oikopleura</taxon>
    </lineage>
</organism>
<proteinExistence type="predicted"/>
<feature type="compositionally biased region" description="Low complexity" evidence="1">
    <location>
        <begin position="283"/>
        <end position="293"/>
    </location>
</feature>
<keyword evidence="2" id="KW-0812">Transmembrane</keyword>
<evidence type="ECO:0000256" key="1">
    <source>
        <dbReference type="SAM" id="MobiDB-lite"/>
    </source>
</evidence>
<dbReference type="AlphaFoldDB" id="E4X7E2"/>
<dbReference type="Proteomes" id="UP000001307">
    <property type="component" value="Unassembled WGS sequence"/>
</dbReference>
<gene>
    <name evidence="3" type="ORF">GSOID_T00003476001</name>
</gene>
<accession>E4X7E2</accession>
<dbReference type="OrthoDB" id="10368847at2759"/>
<keyword evidence="4" id="KW-1185">Reference proteome</keyword>
<feature type="transmembrane region" description="Helical" evidence="2">
    <location>
        <begin position="212"/>
        <end position="236"/>
    </location>
</feature>
<dbReference type="InParanoid" id="E4X7E2"/>